<accession>A0A4Z2H097</accession>
<keyword evidence="3" id="KW-1185">Reference proteome</keyword>
<gene>
    <name evidence="2" type="primary">Smoc1_0</name>
    <name evidence="2" type="ORF">EYF80_030553</name>
</gene>
<evidence type="ECO:0000313" key="3">
    <source>
        <dbReference type="Proteomes" id="UP000314294"/>
    </source>
</evidence>
<protein>
    <submittedName>
        <fullName evidence="2">SPARC-related modular calcium-binding protein 1</fullName>
    </submittedName>
</protein>
<dbReference type="EMBL" id="SRLO01000360">
    <property type="protein sequence ID" value="TNN59268.1"/>
    <property type="molecule type" value="Genomic_DNA"/>
</dbReference>
<dbReference type="Pfam" id="PF07648">
    <property type="entry name" value="Kazal_2"/>
    <property type="match status" value="1"/>
</dbReference>
<sequence>MRLMRLEDGKPVCGSDGRSYETGCELQRARCRDKALTLAHRGRCRGKNWVKTDQLPAAPAPTATSETRDLELKGEAATHRVNSIYRTANME</sequence>
<evidence type="ECO:0000313" key="2">
    <source>
        <dbReference type="EMBL" id="TNN59268.1"/>
    </source>
</evidence>
<reference evidence="2 3" key="1">
    <citation type="submission" date="2019-03" db="EMBL/GenBank/DDBJ databases">
        <title>First draft genome of Liparis tanakae, snailfish: a comprehensive survey of snailfish specific genes.</title>
        <authorList>
            <person name="Kim W."/>
            <person name="Song I."/>
            <person name="Jeong J.-H."/>
            <person name="Kim D."/>
            <person name="Kim S."/>
            <person name="Ryu S."/>
            <person name="Song J.Y."/>
            <person name="Lee S.K."/>
        </authorList>
    </citation>
    <scope>NUCLEOTIDE SEQUENCE [LARGE SCALE GENOMIC DNA]</scope>
    <source>
        <tissue evidence="2">Muscle</tissue>
    </source>
</reference>
<dbReference type="SUPFAM" id="SSF100895">
    <property type="entry name" value="Kazal-type serine protease inhibitors"/>
    <property type="match status" value="1"/>
</dbReference>
<dbReference type="InterPro" id="IPR002350">
    <property type="entry name" value="Kazal_dom"/>
</dbReference>
<proteinExistence type="predicted"/>
<evidence type="ECO:0000259" key="1">
    <source>
        <dbReference type="PROSITE" id="PS51465"/>
    </source>
</evidence>
<comment type="caution">
    <text evidence="2">The sequence shown here is derived from an EMBL/GenBank/DDBJ whole genome shotgun (WGS) entry which is preliminary data.</text>
</comment>
<name>A0A4Z2H097_9TELE</name>
<dbReference type="AlphaFoldDB" id="A0A4Z2H097"/>
<dbReference type="PROSITE" id="PS51465">
    <property type="entry name" value="KAZAL_2"/>
    <property type="match status" value="1"/>
</dbReference>
<dbReference type="Gene3D" id="3.30.60.30">
    <property type="match status" value="1"/>
</dbReference>
<organism evidence="2 3">
    <name type="scientific">Liparis tanakae</name>
    <name type="common">Tanaka's snailfish</name>
    <dbReference type="NCBI Taxonomy" id="230148"/>
    <lineage>
        <taxon>Eukaryota</taxon>
        <taxon>Metazoa</taxon>
        <taxon>Chordata</taxon>
        <taxon>Craniata</taxon>
        <taxon>Vertebrata</taxon>
        <taxon>Euteleostomi</taxon>
        <taxon>Actinopterygii</taxon>
        <taxon>Neopterygii</taxon>
        <taxon>Teleostei</taxon>
        <taxon>Neoteleostei</taxon>
        <taxon>Acanthomorphata</taxon>
        <taxon>Eupercaria</taxon>
        <taxon>Perciformes</taxon>
        <taxon>Cottioidei</taxon>
        <taxon>Cottales</taxon>
        <taxon>Liparidae</taxon>
        <taxon>Liparis</taxon>
    </lineage>
</organism>
<feature type="domain" description="Kazal-like" evidence="1">
    <location>
        <begin position="1"/>
        <end position="46"/>
    </location>
</feature>
<dbReference type="CDD" id="cd00104">
    <property type="entry name" value="KAZAL_FS"/>
    <property type="match status" value="1"/>
</dbReference>
<dbReference type="OrthoDB" id="5986054at2759"/>
<dbReference type="InterPro" id="IPR036058">
    <property type="entry name" value="Kazal_dom_sf"/>
</dbReference>
<dbReference type="SMART" id="SM00280">
    <property type="entry name" value="KAZAL"/>
    <property type="match status" value="1"/>
</dbReference>
<dbReference type="Proteomes" id="UP000314294">
    <property type="component" value="Unassembled WGS sequence"/>
</dbReference>